<feature type="compositionally biased region" description="Basic and acidic residues" evidence="3">
    <location>
        <begin position="251"/>
        <end position="264"/>
    </location>
</feature>
<feature type="compositionally biased region" description="Low complexity" evidence="3">
    <location>
        <begin position="916"/>
        <end position="926"/>
    </location>
</feature>
<dbReference type="Gene3D" id="2.30.42.10">
    <property type="match status" value="3"/>
</dbReference>
<evidence type="ECO:0008006" key="10">
    <source>
        <dbReference type="Google" id="ProtNLM"/>
    </source>
</evidence>
<gene>
    <name evidence="8" type="ORF">DPMN_138278</name>
</gene>
<feature type="domain" description="SH3" evidence="4">
    <location>
        <begin position="431"/>
        <end position="499"/>
    </location>
</feature>
<dbReference type="EMBL" id="JAIWYP010000006">
    <property type="protein sequence ID" value="KAH3809897.1"/>
    <property type="molecule type" value="Genomic_DNA"/>
</dbReference>
<feature type="compositionally biased region" description="Polar residues" evidence="3">
    <location>
        <begin position="772"/>
        <end position="782"/>
    </location>
</feature>
<feature type="region of interest" description="Disordered" evidence="3">
    <location>
        <begin position="848"/>
        <end position="968"/>
    </location>
</feature>
<dbReference type="InterPro" id="IPR001478">
    <property type="entry name" value="PDZ"/>
</dbReference>
<feature type="region of interest" description="Disordered" evidence="3">
    <location>
        <begin position="1114"/>
        <end position="1145"/>
    </location>
</feature>
<dbReference type="SMART" id="SM00072">
    <property type="entry name" value="GuKc"/>
    <property type="match status" value="1"/>
</dbReference>
<dbReference type="GO" id="GO:0050839">
    <property type="term" value="F:cell adhesion molecule binding"/>
    <property type="evidence" value="ECO:0007669"/>
    <property type="project" value="TreeGrafter"/>
</dbReference>
<dbReference type="PROSITE" id="PS50106">
    <property type="entry name" value="PDZ"/>
    <property type="match status" value="3"/>
</dbReference>
<feature type="compositionally biased region" description="Polar residues" evidence="3">
    <location>
        <begin position="1166"/>
        <end position="1175"/>
    </location>
</feature>
<dbReference type="InterPro" id="IPR008144">
    <property type="entry name" value="Guanylate_kin-like_dom"/>
</dbReference>
<feature type="compositionally biased region" description="Low complexity" evidence="3">
    <location>
        <begin position="940"/>
        <end position="956"/>
    </location>
</feature>
<evidence type="ECO:0000313" key="8">
    <source>
        <dbReference type="EMBL" id="KAH3809897.1"/>
    </source>
</evidence>
<evidence type="ECO:0000259" key="4">
    <source>
        <dbReference type="PROSITE" id="PS50002"/>
    </source>
</evidence>
<feature type="region of interest" description="Disordered" evidence="3">
    <location>
        <begin position="764"/>
        <end position="824"/>
    </location>
</feature>
<reference evidence="8" key="1">
    <citation type="journal article" date="2019" name="bioRxiv">
        <title>The Genome of the Zebra Mussel, Dreissena polymorpha: A Resource for Invasive Species Research.</title>
        <authorList>
            <person name="McCartney M.A."/>
            <person name="Auch B."/>
            <person name="Kono T."/>
            <person name="Mallez S."/>
            <person name="Zhang Y."/>
            <person name="Obille A."/>
            <person name="Becker A."/>
            <person name="Abrahante J.E."/>
            <person name="Garbe J."/>
            <person name="Badalamenti J.P."/>
            <person name="Herman A."/>
            <person name="Mangelson H."/>
            <person name="Liachko I."/>
            <person name="Sullivan S."/>
            <person name="Sone E.D."/>
            <person name="Koren S."/>
            <person name="Silverstein K.A.T."/>
            <person name="Beckman K.B."/>
            <person name="Gohl D.M."/>
        </authorList>
    </citation>
    <scope>NUCLEOTIDE SEQUENCE</scope>
    <source>
        <strain evidence="8">Duluth1</strain>
        <tissue evidence="8">Whole animal</tissue>
    </source>
</reference>
<accession>A0A9D4G9G8</accession>
<dbReference type="Pfam" id="PF07653">
    <property type="entry name" value="SH3_2"/>
    <property type="match status" value="1"/>
</dbReference>
<dbReference type="Gene3D" id="2.30.30.40">
    <property type="entry name" value="SH3 Domains"/>
    <property type="match status" value="1"/>
</dbReference>
<sequence>NSDNVVWETHKVTLTRVPGFGFGIAVSGGKDNPHFANGDPSIAISDVLKSGPAEGKLQINDRVLSVNGNSLENVDHSTAISVLKDCGSTVNLVIRRRIVLPASLETETPPLKVTLSKRNRKDEYGVVLGCRFFIKEILPNSLAAEDGGLKEGDTILKINNAPIDSLSLIEARKLIEKTKDKLQFIITKPRDNERRKDDEYSLGYGTMQSTLPKHADKVYQTKSNIEDSPYKAQFAPQDIPPGAYPANSPHSRYDGRYIYDHEAAPPRPPLPSGIDNSGPPRSPSPVKGGYLSDGEDRRRKQSYGNYATVDETDIPILRRHHEERYVGKRKDIRPDPRIVTFLKDPELGLGLRLAGGNATGIFIASVQPNTAAEIEGLSEGDQIIKANTKEIVGLTREEAVMSLTSLQGTVSLEVQYKKEELDRIMSSQEAGDSFYIRTHFNHEQLEPGELSFVQGDIFHIKDTLFRGVVGSWLAVRMGRNNQETQKGIIPNKNRAEQLAISSQCRGEDDKDNSPSKRSGLFKRKVARRSKSLSKDHWEDVIFSHLQTKFPAYERVLLRDCGFVRPVVIFGPLADVAREKILKDFPDKFQSPQSEHRGEDQKKGRTGIIRLGAIKDVINRRKHCMLDITPHNVDRLNFAQFYPIVVFLKADCKTTVKELRAKWAKGSSKNPKKLYEHSIKLDKFYQHLFTATVTHNTTETWYRKLVEMVDLQQQQQIWMSEKKPEEDISDDYLFPLSNRLSFSGSHGDASDNDVRHAFDDMDALPAQRKRQLVRSSSDPSVNTMDRVPGIPPYPDPPRYQRQPKLSTDGNQNYQDIAYDDSYTQRSEDRYYPSYYADHNDVDRRLNRHNIDPYATITPSERLRGRMPSDPQWSDGFDDRQPPPLQAHQNEAVYSKPLPRQRNQLSPGNQGHTGVNEPGSPGYGPSSGQQHLPPPPPPHQAYTDSSSYSSDSFTKYTSNPVNKHDDSKLRDKMGQLATRNARSNDPYRFTRSTANKVTTSNIDKNKLSDLSAKFRPENDKLKLSSTSLSKSPQGVSAPNISKHPATEPDMIPGGQVRQVHMNPQFGQGEGQRSRVMGRKQPPPVPTKTYNLKERGIEPDEQKLRHYESANLRGYEYRDGNNYSALPVRNDPNEKHRGYPNDGDGYPVLQAEHYKSEDPYEYVAPRRQNPGNQQFINRNSREYPENQGNPITNQNSRTFMNQIYMDTEELKRYRQEREQQQQQQEQQRGYYRSPESRTSVKPLQVNRYSQVNIPRTDDELHKLRESHKKHSKSTDHVHRAQKSDSALINMQSKQNFSSYKKLITAGVYGTNKIASKSHDELRDPRDTDVNHMRAGSGSSQTGSAFESYSKASPLSSFGKAGELGLGPKSPVKLGQDSQPLPRFDPTQDLDDSHTVVATARGLFNKQGGVLESPETGVSIVIPPGALSGDQDQEIYFKVCRDNSILPPLDREKGETLLSPLVMCGPHGLKFNQPVELRLPHCASVNPDSWSFALKSSDSPSGQPTQWQNMTLAEREGQMQSRVGKNSVSVLVDHF</sequence>
<dbReference type="FunFam" id="2.30.42.10:FF:000029">
    <property type="entry name" value="tight junction protein ZO-1 isoform X1"/>
    <property type="match status" value="1"/>
</dbReference>
<dbReference type="Proteomes" id="UP000828390">
    <property type="component" value="Unassembled WGS sequence"/>
</dbReference>
<dbReference type="Pfam" id="PF00791">
    <property type="entry name" value="ZU5"/>
    <property type="match status" value="1"/>
</dbReference>
<dbReference type="SMART" id="SM00228">
    <property type="entry name" value="PDZ"/>
    <property type="match status" value="3"/>
</dbReference>
<dbReference type="Pfam" id="PF00595">
    <property type="entry name" value="PDZ"/>
    <property type="match status" value="3"/>
</dbReference>
<dbReference type="SUPFAM" id="SSF52540">
    <property type="entry name" value="P-loop containing nucleoside triphosphate hydrolases"/>
    <property type="match status" value="1"/>
</dbReference>
<dbReference type="FunFam" id="2.60.220.30:FF:000004">
    <property type="entry name" value="tight junction protein ZO-1 isoform X1"/>
    <property type="match status" value="1"/>
</dbReference>
<protein>
    <recommendedName>
        <fullName evidence="10">Tight junction protein ZO-1</fullName>
    </recommendedName>
</protein>
<dbReference type="GO" id="GO:0045216">
    <property type="term" value="P:cell-cell junction organization"/>
    <property type="evidence" value="ECO:0007669"/>
    <property type="project" value="TreeGrafter"/>
</dbReference>
<dbReference type="GO" id="GO:0150105">
    <property type="term" value="P:protein localization to cell-cell junction"/>
    <property type="evidence" value="ECO:0007669"/>
    <property type="project" value="TreeGrafter"/>
</dbReference>
<dbReference type="PROSITE" id="PS51145">
    <property type="entry name" value="ZU5"/>
    <property type="match status" value="1"/>
</dbReference>
<evidence type="ECO:0000256" key="2">
    <source>
        <dbReference type="PROSITE-ProRule" id="PRU00192"/>
    </source>
</evidence>
<feature type="region of interest" description="Disordered" evidence="3">
    <location>
        <begin position="1019"/>
        <end position="1102"/>
    </location>
</feature>
<feature type="compositionally biased region" description="Polar residues" evidence="3">
    <location>
        <begin position="1183"/>
        <end position="1196"/>
    </location>
</feature>
<proteinExistence type="predicted"/>
<feature type="compositionally biased region" description="Basic and acidic residues" evidence="3">
    <location>
        <begin position="1088"/>
        <end position="1102"/>
    </location>
</feature>
<reference evidence="8" key="2">
    <citation type="submission" date="2020-11" db="EMBL/GenBank/DDBJ databases">
        <authorList>
            <person name="McCartney M.A."/>
            <person name="Auch B."/>
            <person name="Kono T."/>
            <person name="Mallez S."/>
            <person name="Becker A."/>
            <person name="Gohl D.M."/>
            <person name="Silverstein K.A.T."/>
            <person name="Koren S."/>
            <person name="Bechman K.B."/>
            <person name="Herman A."/>
            <person name="Abrahante J.E."/>
            <person name="Garbe J."/>
        </authorList>
    </citation>
    <scope>NUCLEOTIDE SEQUENCE</scope>
    <source>
        <strain evidence="8">Duluth1</strain>
        <tissue evidence="8">Whole animal</tissue>
    </source>
</reference>
<dbReference type="InterPro" id="IPR000906">
    <property type="entry name" value="ZU5_dom"/>
</dbReference>
<feature type="domain" description="ZU5" evidence="7">
    <location>
        <begin position="1394"/>
        <end position="1531"/>
    </location>
</feature>
<dbReference type="GO" id="GO:0098609">
    <property type="term" value="P:cell-cell adhesion"/>
    <property type="evidence" value="ECO:0007669"/>
    <property type="project" value="TreeGrafter"/>
</dbReference>
<dbReference type="GO" id="GO:0005923">
    <property type="term" value="C:bicellular tight junction"/>
    <property type="evidence" value="ECO:0007669"/>
    <property type="project" value="TreeGrafter"/>
</dbReference>
<feature type="region of interest" description="Disordered" evidence="3">
    <location>
        <begin position="1160"/>
        <end position="1196"/>
    </location>
</feature>
<feature type="domain" description="PDZ" evidence="6">
    <location>
        <begin position="112"/>
        <end position="190"/>
    </location>
</feature>
<keyword evidence="1 2" id="KW-0728">SH3 domain</keyword>
<evidence type="ECO:0000256" key="3">
    <source>
        <dbReference type="SAM" id="MobiDB-lite"/>
    </source>
</evidence>
<dbReference type="SUPFAM" id="SSF50044">
    <property type="entry name" value="SH3-domain"/>
    <property type="match status" value="1"/>
</dbReference>
<dbReference type="PROSITE" id="PS50052">
    <property type="entry name" value="GUANYLATE_KINASE_2"/>
    <property type="match status" value="1"/>
</dbReference>
<dbReference type="InterPro" id="IPR001452">
    <property type="entry name" value="SH3_domain"/>
</dbReference>
<evidence type="ECO:0000259" key="5">
    <source>
        <dbReference type="PROSITE" id="PS50052"/>
    </source>
</evidence>
<dbReference type="Gene3D" id="3.40.50.300">
    <property type="entry name" value="P-loop containing nucleotide triphosphate hydrolases"/>
    <property type="match status" value="1"/>
</dbReference>
<dbReference type="InterPro" id="IPR008145">
    <property type="entry name" value="GK/Ca_channel_bsu"/>
</dbReference>
<feature type="domain" description="PDZ" evidence="6">
    <location>
        <begin position="338"/>
        <end position="418"/>
    </location>
</feature>
<feature type="region of interest" description="Disordered" evidence="3">
    <location>
        <begin position="1260"/>
        <end position="1279"/>
    </location>
</feature>
<evidence type="ECO:0000256" key="1">
    <source>
        <dbReference type="ARBA" id="ARBA00022443"/>
    </source>
</evidence>
<feature type="region of interest" description="Disordered" evidence="3">
    <location>
        <begin position="1312"/>
        <end position="1348"/>
    </location>
</feature>
<dbReference type="PROSITE" id="PS50002">
    <property type="entry name" value="SH3"/>
    <property type="match status" value="1"/>
</dbReference>
<dbReference type="CDD" id="cd06728">
    <property type="entry name" value="PDZ2_ZO1-like_ds"/>
    <property type="match status" value="1"/>
</dbReference>
<dbReference type="CDD" id="cd06727">
    <property type="entry name" value="PDZ1_ZO1-like"/>
    <property type="match status" value="1"/>
</dbReference>
<evidence type="ECO:0000313" key="9">
    <source>
        <dbReference type="Proteomes" id="UP000828390"/>
    </source>
</evidence>
<comment type="caution">
    <text evidence="8">The sequence shown here is derived from an EMBL/GenBank/DDBJ whole genome shotgun (WGS) entry which is preliminary data.</text>
</comment>
<dbReference type="InterPro" id="IPR027417">
    <property type="entry name" value="P-loop_NTPase"/>
</dbReference>
<dbReference type="Gene3D" id="2.60.220.30">
    <property type="match status" value="1"/>
</dbReference>
<feature type="compositionally biased region" description="Polar residues" evidence="3">
    <location>
        <begin position="899"/>
        <end position="911"/>
    </location>
</feature>
<keyword evidence="9" id="KW-1185">Reference proteome</keyword>
<dbReference type="Pfam" id="PF00625">
    <property type="entry name" value="Guanylate_kin"/>
    <property type="match status" value="1"/>
</dbReference>
<evidence type="ECO:0000259" key="7">
    <source>
        <dbReference type="PROSITE" id="PS51145"/>
    </source>
</evidence>
<dbReference type="SUPFAM" id="SSF50156">
    <property type="entry name" value="PDZ domain-like"/>
    <property type="match status" value="3"/>
</dbReference>
<feature type="domain" description="PDZ" evidence="6">
    <location>
        <begin position="11"/>
        <end position="98"/>
    </location>
</feature>
<feature type="region of interest" description="Disordered" evidence="3">
    <location>
        <begin position="1210"/>
        <end position="1254"/>
    </location>
</feature>
<feature type="non-terminal residue" evidence="8">
    <location>
        <position position="1531"/>
    </location>
</feature>
<dbReference type="PANTHER" id="PTHR13865">
    <property type="entry name" value="TIGHT JUNCTION PROTEIN"/>
    <property type="match status" value="1"/>
</dbReference>
<feature type="region of interest" description="Disordered" evidence="3">
    <location>
        <begin position="227"/>
        <end position="304"/>
    </location>
</feature>
<dbReference type="PANTHER" id="PTHR13865:SF28">
    <property type="entry name" value="POLYCHAETOID, ISOFORM O"/>
    <property type="match status" value="1"/>
</dbReference>
<organism evidence="8 9">
    <name type="scientific">Dreissena polymorpha</name>
    <name type="common">Zebra mussel</name>
    <name type="synonym">Mytilus polymorpha</name>
    <dbReference type="NCBI Taxonomy" id="45954"/>
    <lineage>
        <taxon>Eukaryota</taxon>
        <taxon>Metazoa</taxon>
        <taxon>Spiralia</taxon>
        <taxon>Lophotrochozoa</taxon>
        <taxon>Mollusca</taxon>
        <taxon>Bivalvia</taxon>
        <taxon>Autobranchia</taxon>
        <taxon>Heteroconchia</taxon>
        <taxon>Euheterodonta</taxon>
        <taxon>Imparidentia</taxon>
        <taxon>Neoheterodontei</taxon>
        <taxon>Myida</taxon>
        <taxon>Dreissenoidea</taxon>
        <taxon>Dreissenidae</taxon>
        <taxon>Dreissena</taxon>
    </lineage>
</organism>
<dbReference type="SMART" id="SM00218">
    <property type="entry name" value="ZU5"/>
    <property type="match status" value="1"/>
</dbReference>
<feature type="compositionally biased region" description="Basic and acidic residues" evidence="3">
    <location>
        <begin position="1313"/>
        <end position="1328"/>
    </location>
</feature>
<dbReference type="GO" id="GO:0005886">
    <property type="term" value="C:plasma membrane"/>
    <property type="evidence" value="ECO:0007669"/>
    <property type="project" value="TreeGrafter"/>
</dbReference>
<dbReference type="CDD" id="cd11859">
    <property type="entry name" value="SH3_ZO"/>
    <property type="match status" value="1"/>
</dbReference>
<name>A0A9D4G9G8_DREPO</name>
<feature type="compositionally biased region" description="Polar residues" evidence="3">
    <location>
        <begin position="803"/>
        <end position="813"/>
    </location>
</feature>
<dbReference type="InterPro" id="IPR036034">
    <property type="entry name" value="PDZ_sf"/>
</dbReference>
<evidence type="ECO:0000259" key="6">
    <source>
        <dbReference type="PROSITE" id="PS50106"/>
    </source>
</evidence>
<feature type="compositionally biased region" description="Basic and acidic residues" evidence="3">
    <location>
        <begin position="1269"/>
        <end position="1279"/>
    </location>
</feature>
<feature type="region of interest" description="Disordered" evidence="3">
    <location>
        <begin position="975"/>
        <end position="994"/>
    </location>
</feature>
<dbReference type="InterPro" id="IPR036028">
    <property type="entry name" value="SH3-like_dom_sf"/>
</dbReference>
<feature type="domain" description="Guanylate kinase-like" evidence="5">
    <location>
        <begin position="547"/>
        <end position="709"/>
    </location>
</feature>
<feature type="compositionally biased region" description="Polar residues" evidence="3">
    <location>
        <begin position="1333"/>
        <end position="1348"/>
    </location>
</feature>
<feature type="compositionally biased region" description="Polar residues" evidence="3">
    <location>
        <begin position="1233"/>
        <end position="1250"/>
    </location>
</feature>